<dbReference type="Pfam" id="PF00672">
    <property type="entry name" value="HAMP"/>
    <property type="match status" value="1"/>
</dbReference>
<comment type="subcellular location">
    <subcellularLocation>
        <location evidence="1">Cell membrane</location>
        <topology evidence="1">Multi-pass membrane protein</topology>
    </subcellularLocation>
</comment>
<evidence type="ECO:0000256" key="1">
    <source>
        <dbReference type="ARBA" id="ARBA00004651"/>
    </source>
</evidence>
<dbReference type="PROSITE" id="PS50111">
    <property type="entry name" value="CHEMOTAXIS_TRANSDUC_2"/>
    <property type="match status" value="1"/>
</dbReference>
<accession>A0A7X0BRC5</accession>
<dbReference type="AlphaFoldDB" id="A0A7X0BRC5"/>
<evidence type="ECO:0000256" key="2">
    <source>
        <dbReference type="ARBA" id="ARBA00022475"/>
    </source>
</evidence>
<dbReference type="InterPro" id="IPR024478">
    <property type="entry name" value="HlyB_4HB_MCP"/>
</dbReference>
<dbReference type="Pfam" id="PF00015">
    <property type="entry name" value="MCPsignal"/>
    <property type="match status" value="1"/>
</dbReference>
<comment type="similarity">
    <text evidence="8">Belongs to the methyl-accepting chemotaxis (MCP) protein family.</text>
</comment>
<keyword evidence="7 9" id="KW-0807">Transducer</keyword>
<dbReference type="PRINTS" id="PR00260">
    <property type="entry name" value="CHEMTRNSDUCR"/>
</dbReference>
<evidence type="ECO:0000256" key="3">
    <source>
        <dbReference type="ARBA" id="ARBA00022481"/>
    </source>
</evidence>
<dbReference type="GO" id="GO:0004888">
    <property type="term" value="F:transmembrane signaling receptor activity"/>
    <property type="evidence" value="ECO:0007669"/>
    <property type="project" value="InterPro"/>
</dbReference>
<evidence type="ECO:0000313" key="14">
    <source>
        <dbReference type="EMBL" id="MBB6341003.1"/>
    </source>
</evidence>
<dbReference type="Gene3D" id="1.10.287.950">
    <property type="entry name" value="Methyl-accepting chemotaxis protein"/>
    <property type="match status" value="1"/>
</dbReference>
<dbReference type="CDD" id="cd11386">
    <property type="entry name" value="MCP_signal"/>
    <property type="match status" value="1"/>
</dbReference>
<dbReference type="GO" id="GO:0006935">
    <property type="term" value="P:chemotaxis"/>
    <property type="evidence" value="ECO:0007669"/>
    <property type="project" value="InterPro"/>
</dbReference>
<keyword evidence="6 11" id="KW-0472">Membrane</keyword>
<dbReference type="FunFam" id="1.10.287.950:FF:000001">
    <property type="entry name" value="Methyl-accepting chemotaxis sensory transducer"/>
    <property type="match status" value="1"/>
</dbReference>
<feature type="domain" description="Methyl-accepting transducer" evidence="12">
    <location>
        <begin position="272"/>
        <end position="508"/>
    </location>
</feature>
<dbReference type="InterPro" id="IPR004089">
    <property type="entry name" value="MCPsignal_dom"/>
</dbReference>
<comment type="caution">
    <text evidence="14">The sequence shown here is derived from an EMBL/GenBank/DDBJ whole genome shotgun (WGS) entry which is preliminary data.</text>
</comment>
<evidence type="ECO:0000256" key="10">
    <source>
        <dbReference type="SAM" id="Coils"/>
    </source>
</evidence>
<dbReference type="InterPro" id="IPR004090">
    <property type="entry name" value="Chemotax_Me-accpt_rcpt"/>
</dbReference>
<name>A0A7X0BRC5_9PSED</name>
<keyword evidence="4 11" id="KW-0812">Transmembrane</keyword>
<feature type="coiled-coil region" evidence="10">
    <location>
        <begin position="318"/>
        <end position="370"/>
    </location>
</feature>
<evidence type="ECO:0000256" key="7">
    <source>
        <dbReference type="ARBA" id="ARBA00023224"/>
    </source>
</evidence>
<evidence type="ECO:0000256" key="4">
    <source>
        <dbReference type="ARBA" id="ARBA00022692"/>
    </source>
</evidence>
<keyword evidence="15" id="KW-1185">Reference proteome</keyword>
<keyword evidence="5 11" id="KW-1133">Transmembrane helix</keyword>
<dbReference type="InterPro" id="IPR003660">
    <property type="entry name" value="HAMP_dom"/>
</dbReference>
<evidence type="ECO:0000313" key="15">
    <source>
        <dbReference type="Proteomes" id="UP000557193"/>
    </source>
</evidence>
<dbReference type="GO" id="GO:0005886">
    <property type="term" value="C:plasma membrane"/>
    <property type="evidence" value="ECO:0007669"/>
    <property type="project" value="UniProtKB-SubCell"/>
</dbReference>
<dbReference type="SMART" id="SM00304">
    <property type="entry name" value="HAMP"/>
    <property type="match status" value="1"/>
</dbReference>
<dbReference type="SMART" id="SM00283">
    <property type="entry name" value="MA"/>
    <property type="match status" value="1"/>
</dbReference>
<evidence type="ECO:0000259" key="13">
    <source>
        <dbReference type="PROSITE" id="PS50885"/>
    </source>
</evidence>
<keyword evidence="2" id="KW-1003">Cell membrane</keyword>
<dbReference type="CDD" id="cd06225">
    <property type="entry name" value="HAMP"/>
    <property type="match status" value="1"/>
</dbReference>
<dbReference type="PANTHER" id="PTHR32089:SF119">
    <property type="entry name" value="METHYL-ACCEPTING CHEMOTAXIS PROTEIN CTPL"/>
    <property type="match status" value="1"/>
</dbReference>
<sequence>MLQLLSNLGFRKKLALPIIILALLLLLIGMLGIRGAGELRGVATDLAKQHMPAAVLLLDADRDMYQAFLAERSLILADDPQIQQAIRAEHSENLQQARERVANAAKMENQSELTQRFSDFERQFDQWQKTSNEVVAMATSDRAAAQALTMGRSYDQFSVAREALDQLSGLVGEIAENAGQQAVDIASERIWQQSVAIVLGLLLCVVLVVAFPLFVTRPLDRMLERVRDIAEGDGDLTARIDVRGSDELGQLSDALNRFLERLQGLIREVRDTTADVAASAGVMASMADENSALIRQEHASVDQVSTAAAQMSAAIHEVARSAQQASQASQDAEKLSRESARVVTDNIASMRALAAEVERASEVIGSLEQETNNIGAVLAVIKGIAEQTNLLALNAAIEAARAGEQGRGFAVVADEVRALAARTQESTKDIQEMIERLQSGAQNAVKVMQGGSGRAQESVERAASVESTLAQAAQGVDSINEMAAHIAAACEQQSSVTEEITRNITDIRDLSDRSAQTSAQGVDSSQQLSATAGRLAKLVARFRV</sequence>
<organism evidence="14 15">
    <name type="scientific">Pseudomonas fluvialis</name>
    <dbReference type="NCBI Taxonomy" id="1793966"/>
    <lineage>
        <taxon>Bacteria</taxon>
        <taxon>Pseudomonadati</taxon>
        <taxon>Pseudomonadota</taxon>
        <taxon>Gammaproteobacteria</taxon>
        <taxon>Pseudomonadales</taxon>
        <taxon>Pseudomonadaceae</taxon>
        <taxon>Pseudomonas</taxon>
    </lineage>
</organism>
<protein>
    <submittedName>
        <fullName evidence="14">Methyl-accepting chemotaxis protein</fullName>
    </submittedName>
</protein>
<evidence type="ECO:0000256" key="5">
    <source>
        <dbReference type="ARBA" id="ARBA00022989"/>
    </source>
</evidence>
<evidence type="ECO:0000256" key="9">
    <source>
        <dbReference type="PROSITE-ProRule" id="PRU00284"/>
    </source>
</evidence>
<dbReference type="Proteomes" id="UP000557193">
    <property type="component" value="Unassembled WGS sequence"/>
</dbReference>
<dbReference type="EMBL" id="JACHLL010000002">
    <property type="protein sequence ID" value="MBB6341003.1"/>
    <property type="molecule type" value="Genomic_DNA"/>
</dbReference>
<dbReference type="SUPFAM" id="SSF58104">
    <property type="entry name" value="Methyl-accepting chemotaxis protein (MCP) signaling domain"/>
    <property type="match status" value="1"/>
</dbReference>
<dbReference type="Pfam" id="PF12729">
    <property type="entry name" value="4HB_MCP_1"/>
    <property type="match status" value="1"/>
</dbReference>
<reference evidence="14 15" key="1">
    <citation type="submission" date="2020-08" db="EMBL/GenBank/DDBJ databases">
        <title>Functional genomics of gut bacteria from endangered species of beetles.</title>
        <authorList>
            <person name="Carlos-Shanley C."/>
        </authorList>
    </citation>
    <scope>NUCLEOTIDE SEQUENCE [LARGE SCALE GENOMIC DNA]</scope>
    <source>
        <strain evidence="14 15">S00202</strain>
    </source>
</reference>
<evidence type="ECO:0000256" key="11">
    <source>
        <dbReference type="SAM" id="Phobius"/>
    </source>
</evidence>
<feature type="domain" description="HAMP" evidence="13">
    <location>
        <begin position="213"/>
        <end position="267"/>
    </location>
</feature>
<evidence type="ECO:0000259" key="12">
    <source>
        <dbReference type="PROSITE" id="PS50111"/>
    </source>
</evidence>
<keyword evidence="10" id="KW-0175">Coiled coil</keyword>
<evidence type="ECO:0000256" key="6">
    <source>
        <dbReference type="ARBA" id="ARBA00023136"/>
    </source>
</evidence>
<feature type="transmembrane region" description="Helical" evidence="11">
    <location>
        <begin position="195"/>
        <end position="215"/>
    </location>
</feature>
<gene>
    <name evidence="14" type="ORF">HNP49_001160</name>
</gene>
<dbReference type="GO" id="GO:0007165">
    <property type="term" value="P:signal transduction"/>
    <property type="evidence" value="ECO:0007669"/>
    <property type="project" value="UniProtKB-KW"/>
</dbReference>
<dbReference type="PROSITE" id="PS50885">
    <property type="entry name" value="HAMP"/>
    <property type="match status" value="1"/>
</dbReference>
<keyword evidence="3" id="KW-0488">Methylation</keyword>
<feature type="transmembrane region" description="Helical" evidence="11">
    <location>
        <begin position="14"/>
        <end position="33"/>
    </location>
</feature>
<dbReference type="PANTHER" id="PTHR32089">
    <property type="entry name" value="METHYL-ACCEPTING CHEMOTAXIS PROTEIN MCPB"/>
    <property type="match status" value="1"/>
</dbReference>
<proteinExistence type="inferred from homology"/>
<evidence type="ECO:0000256" key="8">
    <source>
        <dbReference type="ARBA" id="ARBA00029447"/>
    </source>
</evidence>